<proteinExistence type="predicted"/>
<reference evidence="1 2" key="1">
    <citation type="submission" date="2023-07" db="EMBL/GenBank/DDBJ databases">
        <title>Sorghum-associated microbial communities from plants grown in Nebraska, USA.</title>
        <authorList>
            <person name="Schachtman D."/>
        </authorList>
    </citation>
    <scope>NUCLEOTIDE SEQUENCE [LARGE SCALE GENOMIC DNA]</scope>
    <source>
        <strain evidence="1 2">584</strain>
    </source>
</reference>
<protein>
    <submittedName>
        <fullName evidence="1">Uncharacterized protein</fullName>
    </submittedName>
</protein>
<gene>
    <name evidence="1" type="ORF">E9232_005678</name>
</gene>
<dbReference type="EMBL" id="JAVDPW010000011">
    <property type="protein sequence ID" value="MDR6293128.1"/>
    <property type="molecule type" value="Genomic_DNA"/>
</dbReference>
<comment type="caution">
    <text evidence="1">The sequence shown here is derived from an EMBL/GenBank/DDBJ whole genome shotgun (WGS) entry which is preliminary data.</text>
</comment>
<sequence length="58" mass="6565">MLFVPSTGLATMPRDESSKCYDRWTYAAEKRAAIAYCNKFVRKILSKKAAQKSMTKTA</sequence>
<accession>A0ABU1JWY2</accession>
<name>A0ABU1JWY2_9PROT</name>
<dbReference type="Proteomes" id="UP001262410">
    <property type="component" value="Unassembled WGS sequence"/>
</dbReference>
<organism evidence="1 2">
    <name type="scientific">Inquilinus ginsengisoli</name>
    <dbReference type="NCBI Taxonomy" id="363840"/>
    <lineage>
        <taxon>Bacteria</taxon>
        <taxon>Pseudomonadati</taxon>
        <taxon>Pseudomonadota</taxon>
        <taxon>Alphaproteobacteria</taxon>
        <taxon>Rhodospirillales</taxon>
        <taxon>Rhodospirillaceae</taxon>
        <taxon>Inquilinus</taxon>
    </lineage>
</organism>
<evidence type="ECO:0000313" key="2">
    <source>
        <dbReference type="Proteomes" id="UP001262410"/>
    </source>
</evidence>
<keyword evidence="2" id="KW-1185">Reference proteome</keyword>
<evidence type="ECO:0000313" key="1">
    <source>
        <dbReference type="EMBL" id="MDR6293128.1"/>
    </source>
</evidence>